<dbReference type="PANTHER" id="PTHR43289:SF6">
    <property type="entry name" value="SERINE_THREONINE-PROTEIN KINASE NEKL-3"/>
    <property type="match status" value="1"/>
</dbReference>
<keyword evidence="5" id="KW-0418">Kinase</keyword>
<dbReference type="PROSITE" id="PS50011">
    <property type="entry name" value="PROTEIN_KINASE_DOM"/>
    <property type="match status" value="1"/>
</dbReference>
<dbReference type="InterPro" id="IPR017441">
    <property type="entry name" value="Protein_kinase_ATP_BS"/>
</dbReference>
<dbReference type="Gene3D" id="1.10.510.10">
    <property type="entry name" value="Transferase(Phosphotransferase) domain 1"/>
    <property type="match status" value="1"/>
</dbReference>
<feature type="compositionally biased region" description="Low complexity" evidence="8">
    <location>
        <begin position="437"/>
        <end position="449"/>
    </location>
</feature>
<evidence type="ECO:0000256" key="1">
    <source>
        <dbReference type="ARBA" id="ARBA00012513"/>
    </source>
</evidence>
<evidence type="ECO:0000259" key="9">
    <source>
        <dbReference type="PROSITE" id="PS50011"/>
    </source>
</evidence>
<evidence type="ECO:0000256" key="4">
    <source>
        <dbReference type="ARBA" id="ARBA00022741"/>
    </source>
</evidence>
<reference evidence="11" key="1">
    <citation type="journal article" date="2019" name="Int. J. Syst. Evol. Microbiol.">
        <title>The Global Catalogue of Microorganisms (GCM) 10K type strain sequencing project: providing services to taxonomists for standard genome sequencing and annotation.</title>
        <authorList>
            <consortium name="The Broad Institute Genomics Platform"/>
            <consortium name="The Broad Institute Genome Sequencing Center for Infectious Disease"/>
            <person name="Wu L."/>
            <person name="Ma J."/>
        </authorList>
    </citation>
    <scope>NUCLEOTIDE SEQUENCE [LARGE SCALE GENOMIC DNA]</scope>
    <source>
        <strain evidence="11">JCM 16548</strain>
    </source>
</reference>
<keyword evidence="2" id="KW-0723">Serine/threonine-protein kinase</keyword>
<evidence type="ECO:0000256" key="3">
    <source>
        <dbReference type="ARBA" id="ARBA00022679"/>
    </source>
</evidence>
<evidence type="ECO:0000313" key="10">
    <source>
        <dbReference type="EMBL" id="GAA3690158.1"/>
    </source>
</evidence>
<keyword evidence="6 7" id="KW-0067">ATP-binding</keyword>
<keyword evidence="4 7" id="KW-0547">Nucleotide-binding</keyword>
<dbReference type="CDD" id="cd14014">
    <property type="entry name" value="STKc_PknB_like"/>
    <property type="match status" value="1"/>
</dbReference>
<feature type="domain" description="Protein kinase" evidence="9">
    <location>
        <begin position="23"/>
        <end position="287"/>
    </location>
</feature>
<evidence type="ECO:0000256" key="7">
    <source>
        <dbReference type="PROSITE-ProRule" id="PRU10141"/>
    </source>
</evidence>
<keyword evidence="3" id="KW-0808">Transferase</keyword>
<gene>
    <name evidence="10" type="ORF">GCM10022204_01250</name>
</gene>
<dbReference type="PROSITE" id="PS00108">
    <property type="entry name" value="PROTEIN_KINASE_ST"/>
    <property type="match status" value="1"/>
</dbReference>
<sequence>MHDLALEPGGEHMIDQVISAGRYRVGRLVGRGGMAHVRLGLDVQTGRAVAVKYLLDELLHDQDARRLFQAEALTASLDHPSVVRVLDSGHAKDADTGVSVPYLVMDFVPGKTLRALLREGTVDLDTALDLAVQLLGALAYCHSVGIVHRDVKPGNVMVTPAGRVRLVDFGVARHPGDASEPSDEISRFVSNAYASPEQVQRLPADARSDVYSVGCVLYEALTGRPPFAGEGTEVLIERLFEDPVPPSEHNPDIDSDLDAVLLRSLRRYPGERYPSAEAMTDDLDDIIRSRRARAVLAPVDPADTSPTDESTGWATVTVLRPARRPPRRRMVSVISGAAAALLPIAGFGAFHLRGAELADGGAVAASLIGGSRSPIMERTTVAGPSAPPGSDIRPGAAFLLSSVAGATSFTSAEGLTRAKGAGAPITPMPDDSEPEPESVASAPETLTPEPTQPQPSDPEPKPSAPKPSVPKPSVPKPGEPKPGEPKPSAPKPSVPKPGEPKPDKPKPSEPKPDKPKPSEPKPDKPKPSEPKPDKPKPSESKPDKPKPSESKPDKPKPSESKPDKPEKSKRDKPDPKDSTVG</sequence>
<evidence type="ECO:0000256" key="2">
    <source>
        <dbReference type="ARBA" id="ARBA00022527"/>
    </source>
</evidence>
<feature type="compositionally biased region" description="Pro residues" evidence="8">
    <location>
        <begin position="450"/>
        <end position="477"/>
    </location>
</feature>
<comment type="caution">
    <text evidence="10">The sequence shown here is derived from an EMBL/GenBank/DDBJ whole genome shotgun (WGS) entry which is preliminary data.</text>
</comment>
<feature type="compositionally biased region" description="Pro residues" evidence="8">
    <location>
        <begin position="485"/>
        <end position="497"/>
    </location>
</feature>
<evidence type="ECO:0000256" key="6">
    <source>
        <dbReference type="ARBA" id="ARBA00022840"/>
    </source>
</evidence>
<dbReference type="InterPro" id="IPR011009">
    <property type="entry name" value="Kinase-like_dom_sf"/>
</dbReference>
<dbReference type="Proteomes" id="UP001500051">
    <property type="component" value="Unassembled WGS sequence"/>
</dbReference>
<dbReference type="SUPFAM" id="SSF56112">
    <property type="entry name" value="Protein kinase-like (PK-like)"/>
    <property type="match status" value="1"/>
</dbReference>
<feature type="region of interest" description="Disordered" evidence="8">
    <location>
        <begin position="415"/>
        <end position="581"/>
    </location>
</feature>
<accession>A0ABP7CK53</accession>
<dbReference type="EC" id="2.7.11.1" evidence="1"/>
<feature type="compositionally biased region" description="Basic and acidic residues" evidence="8">
    <location>
        <begin position="498"/>
        <end position="581"/>
    </location>
</feature>
<dbReference type="Pfam" id="PF00069">
    <property type="entry name" value="Pkinase"/>
    <property type="match status" value="1"/>
</dbReference>
<protein>
    <recommendedName>
        <fullName evidence="1">non-specific serine/threonine protein kinase</fullName>
        <ecNumber evidence="1">2.7.11.1</ecNumber>
    </recommendedName>
</protein>
<evidence type="ECO:0000256" key="5">
    <source>
        <dbReference type="ARBA" id="ARBA00022777"/>
    </source>
</evidence>
<feature type="binding site" evidence="7">
    <location>
        <position position="52"/>
    </location>
    <ligand>
        <name>ATP</name>
        <dbReference type="ChEBI" id="CHEBI:30616"/>
    </ligand>
</feature>
<organism evidence="10 11">
    <name type="scientific">Microlunatus aurantiacus</name>
    <dbReference type="NCBI Taxonomy" id="446786"/>
    <lineage>
        <taxon>Bacteria</taxon>
        <taxon>Bacillati</taxon>
        <taxon>Actinomycetota</taxon>
        <taxon>Actinomycetes</taxon>
        <taxon>Propionibacteriales</taxon>
        <taxon>Propionibacteriaceae</taxon>
        <taxon>Microlunatus</taxon>
    </lineage>
</organism>
<evidence type="ECO:0000256" key="8">
    <source>
        <dbReference type="SAM" id="MobiDB-lite"/>
    </source>
</evidence>
<dbReference type="EMBL" id="BAAAYX010000002">
    <property type="protein sequence ID" value="GAA3690158.1"/>
    <property type="molecule type" value="Genomic_DNA"/>
</dbReference>
<name>A0ABP7CK53_9ACTN</name>
<dbReference type="InterPro" id="IPR000719">
    <property type="entry name" value="Prot_kinase_dom"/>
</dbReference>
<dbReference type="PANTHER" id="PTHR43289">
    <property type="entry name" value="MITOGEN-ACTIVATED PROTEIN KINASE KINASE KINASE 20-RELATED"/>
    <property type="match status" value="1"/>
</dbReference>
<dbReference type="PROSITE" id="PS00107">
    <property type="entry name" value="PROTEIN_KINASE_ATP"/>
    <property type="match status" value="1"/>
</dbReference>
<dbReference type="SMART" id="SM00220">
    <property type="entry name" value="S_TKc"/>
    <property type="match status" value="1"/>
</dbReference>
<keyword evidence="11" id="KW-1185">Reference proteome</keyword>
<evidence type="ECO:0000313" key="11">
    <source>
        <dbReference type="Proteomes" id="UP001500051"/>
    </source>
</evidence>
<proteinExistence type="predicted"/>
<dbReference type="InterPro" id="IPR008271">
    <property type="entry name" value="Ser/Thr_kinase_AS"/>
</dbReference>
<dbReference type="Gene3D" id="3.30.200.20">
    <property type="entry name" value="Phosphorylase Kinase, domain 1"/>
    <property type="match status" value="1"/>
</dbReference>